<keyword evidence="3" id="KW-0813">Transport</keyword>
<evidence type="ECO:0000313" key="13">
    <source>
        <dbReference type="EMBL" id="SMC56180.1"/>
    </source>
</evidence>
<feature type="transmembrane region" description="Helical" evidence="11">
    <location>
        <begin position="273"/>
        <end position="293"/>
    </location>
</feature>
<feature type="domain" description="Cation/H+ exchanger transmembrane" evidence="12">
    <location>
        <begin position="14"/>
        <end position="387"/>
    </location>
</feature>
<feature type="transmembrane region" description="Helical" evidence="11">
    <location>
        <begin position="363"/>
        <end position="387"/>
    </location>
</feature>
<proteinExistence type="inferred from homology"/>
<evidence type="ECO:0000256" key="5">
    <source>
        <dbReference type="ARBA" id="ARBA00022692"/>
    </source>
</evidence>
<comment type="subcellular location">
    <subcellularLocation>
        <location evidence="1">Membrane</location>
        <topology evidence="1">Multi-pass membrane protein</topology>
    </subcellularLocation>
</comment>
<dbReference type="InterPro" id="IPR038770">
    <property type="entry name" value="Na+/solute_symporter_sf"/>
</dbReference>
<keyword evidence="14" id="KW-1185">Reference proteome</keyword>
<dbReference type="PANTHER" id="PTHR43562:SF3">
    <property type="entry name" value="SODIUM ION_PROTON EXCHANGER (EUROFUNG)"/>
    <property type="match status" value="1"/>
</dbReference>
<dbReference type="OrthoDB" id="9793589at2"/>
<keyword evidence="8" id="KW-0406">Ion transport</keyword>
<feature type="transmembrane region" description="Helical" evidence="11">
    <location>
        <begin position="87"/>
        <end position="108"/>
    </location>
</feature>
<evidence type="ECO:0000256" key="4">
    <source>
        <dbReference type="ARBA" id="ARBA00022449"/>
    </source>
</evidence>
<dbReference type="InterPro" id="IPR006153">
    <property type="entry name" value="Cation/H_exchanger_TM"/>
</dbReference>
<protein>
    <submittedName>
        <fullName evidence="13">Sodium/proton-potassium antiporter GerN, CPA2 family</fullName>
    </submittedName>
</protein>
<keyword evidence="6 11" id="KW-1133">Transmembrane helix</keyword>
<dbReference type="Pfam" id="PF00999">
    <property type="entry name" value="Na_H_Exchanger"/>
    <property type="match status" value="1"/>
</dbReference>
<dbReference type="STRING" id="1122930.SAMN02745168_1550"/>
<dbReference type="AlphaFoldDB" id="A0A1W2A693"/>
<dbReference type="Proteomes" id="UP000192790">
    <property type="component" value="Unassembled WGS sequence"/>
</dbReference>
<dbReference type="GO" id="GO:0016020">
    <property type="term" value="C:membrane"/>
    <property type="evidence" value="ECO:0007669"/>
    <property type="project" value="UniProtKB-SubCell"/>
</dbReference>
<feature type="transmembrane region" description="Helical" evidence="11">
    <location>
        <begin position="299"/>
        <end position="321"/>
    </location>
</feature>
<keyword evidence="9 11" id="KW-0472">Membrane</keyword>
<dbReference type="GO" id="GO:1902600">
    <property type="term" value="P:proton transmembrane transport"/>
    <property type="evidence" value="ECO:0007669"/>
    <property type="project" value="InterPro"/>
</dbReference>
<accession>A0A1W2A693</accession>
<evidence type="ECO:0000256" key="1">
    <source>
        <dbReference type="ARBA" id="ARBA00004141"/>
    </source>
</evidence>
<dbReference type="GO" id="GO:0006814">
    <property type="term" value="P:sodium ion transport"/>
    <property type="evidence" value="ECO:0007669"/>
    <property type="project" value="UniProtKB-KW"/>
</dbReference>
<evidence type="ECO:0000256" key="2">
    <source>
        <dbReference type="ARBA" id="ARBA00005551"/>
    </source>
</evidence>
<reference evidence="13 14" key="1">
    <citation type="submission" date="2017-04" db="EMBL/GenBank/DDBJ databases">
        <authorList>
            <person name="Afonso C.L."/>
            <person name="Miller P.J."/>
            <person name="Scott M.A."/>
            <person name="Spackman E."/>
            <person name="Goraichik I."/>
            <person name="Dimitrov K.M."/>
            <person name="Suarez D.L."/>
            <person name="Swayne D.E."/>
        </authorList>
    </citation>
    <scope>NUCLEOTIDE SEQUENCE [LARGE SCALE GENOMIC DNA]</scope>
    <source>
        <strain evidence="13 14">DSM 12816</strain>
    </source>
</reference>
<gene>
    <name evidence="13" type="ORF">SAMN02745168_1550</name>
</gene>
<evidence type="ECO:0000256" key="6">
    <source>
        <dbReference type="ARBA" id="ARBA00022989"/>
    </source>
</evidence>
<name>A0A1W2A693_9FIRM</name>
<evidence type="ECO:0000313" key="14">
    <source>
        <dbReference type="Proteomes" id="UP000192790"/>
    </source>
</evidence>
<comment type="similarity">
    <text evidence="2">Belongs to the monovalent cation:proton antiporter 2 (CPA2) transporter (TC 2.A.37) family.</text>
</comment>
<dbReference type="EMBL" id="FWXW01000003">
    <property type="protein sequence ID" value="SMC56180.1"/>
    <property type="molecule type" value="Genomic_DNA"/>
</dbReference>
<sequence length="437" mass="47505">MSYLFLFNLALILITTKLLSMATKKLQMPQVVGALLAGLLLGPVGFNLLQETDFIKKIAELGVIILMFTAGLETNITELKKSGKNSFVIALIGVLVPLGGGTLLAYFFNRGALSSGNVSAFLQNIFIGVILTATSVSITVETLKELGRLDTRAGSAILGAALIDDILGIIALTVITSFADKEVNVLLVLLKIVLFFVFLVVVGYLFHRGFIWWIKKFDRNMRRFVIVAFTFCLLLAFAAEHIFGVADITGAYFAGLIICNTQRTKYIASRFEILSYMLLSPVFFASIGIQVVLPPMSGAIILFSVLLLLVAVVTKIVGCGLGAKLCGYRSDESLQIGVGMISRGEVALIVANRGSSLGLISSVFFGPVILMVIITTILTPVLLKIVFSKQKAENKYADLVESSLVDGYQETEQLDLAEQHLLKLNDEHKKKPPQTKK</sequence>
<dbReference type="RefSeq" id="WP_084234181.1">
    <property type="nucleotide sequence ID" value="NZ_FWXW01000003.1"/>
</dbReference>
<keyword evidence="7" id="KW-0915">Sodium</keyword>
<keyword evidence="4" id="KW-0050">Antiport</keyword>
<feature type="transmembrane region" description="Helical" evidence="11">
    <location>
        <begin position="155"/>
        <end position="179"/>
    </location>
</feature>
<keyword evidence="5 11" id="KW-0812">Transmembrane</keyword>
<feature type="transmembrane region" description="Helical" evidence="11">
    <location>
        <begin position="185"/>
        <end position="206"/>
    </location>
</feature>
<evidence type="ECO:0000256" key="3">
    <source>
        <dbReference type="ARBA" id="ARBA00022448"/>
    </source>
</evidence>
<feature type="transmembrane region" description="Helical" evidence="11">
    <location>
        <begin position="221"/>
        <end position="239"/>
    </location>
</feature>
<feature type="transmembrane region" description="Helical" evidence="11">
    <location>
        <begin position="120"/>
        <end position="143"/>
    </location>
</feature>
<evidence type="ECO:0000259" key="12">
    <source>
        <dbReference type="Pfam" id="PF00999"/>
    </source>
</evidence>
<evidence type="ECO:0000256" key="11">
    <source>
        <dbReference type="SAM" id="Phobius"/>
    </source>
</evidence>
<evidence type="ECO:0000256" key="9">
    <source>
        <dbReference type="ARBA" id="ARBA00023136"/>
    </source>
</evidence>
<dbReference type="Gene3D" id="1.20.1530.20">
    <property type="match status" value="1"/>
</dbReference>
<evidence type="ECO:0000256" key="7">
    <source>
        <dbReference type="ARBA" id="ARBA00023053"/>
    </source>
</evidence>
<keyword evidence="10" id="KW-0739">Sodium transport</keyword>
<evidence type="ECO:0000256" key="8">
    <source>
        <dbReference type="ARBA" id="ARBA00023065"/>
    </source>
</evidence>
<evidence type="ECO:0000256" key="10">
    <source>
        <dbReference type="ARBA" id="ARBA00023201"/>
    </source>
</evidence>
<dbReference type="GO" id="GO:0015297">
    <property type="term" value="F:antiporter activity"/>
    <property type="evidence" value="ECO:0007669"/>
    <property type="project" value="UniProtKB-KW"/>
</dbReference>
<feature type="transmembrane region" description="Helical" evidence="11">
    <location>
        <begin position="30"/>
        <end position="49"/>
    </location>
</feature>
<dbReference type="PANTHER" id="PTHR43562">
    <property type="entry name" value="NAPA-TYPE SODIUM/HYDROGEN ANTIPORTER"/>
    <property type="match status" value="1"/>
</dbReference>
<organism evidence="13 14">
    <name type="scientific">Papillibacter cinnamivorans DSM 12816</name>
    <dbReference type="NCBI Taxonomy" id="1122930"/>
    <lineage>
        <taxon>Bacteria</taxon>
        <taxon>Bacillati</taxon>
        <taxon>Bacillota</taxon>
        <taxon>Clostridia</taxon>
        <taxon>Eubacteriales</taxon>
        <taxon>Oscillospiraceae</taxon>
        <taxon>Papillibacter</taxon>
    </lineage>
</organism>